<sequence length="86" mass="9903">MPRELLQRLLFSLLMSGLMAFFIGAWVTFINLGLVSGYIGYWMKAFFLAWPAGFIVVTLIAPTIQRISQRLLVWCYTEPNKSIEKN</sequence>
<organism evidence="2 4">
    <name type="scientific">Budvicia aquatica</name>
    <dbReference type="NCBI Taxonomy" id="82979"/>
    <lineage>
        <taxon>Bacteria</taxon>
        <taxon>Pseudomonadati</taxon>
        <taxon>Pseudomonadota</taxon>
        <taxon>Gammaproteobacteria</taxon>
        <taxon>Enterobacterales</taxon>
        <taxon>Budviciaceae</taxon>
        <taxon>Budvicia</taxon>
    </lineage>
</organism>
<reference evidence="2" key="2">
    <citation type="submission" date="2017-09" db="EMBL/GenBank/DDBJ databases">
        <title>FDA dAtabase for Regulatory Grade micrObial Sequences (FDA-ARGOS): Supporting development and validation of Infectious Disease Dx tests.</title>
        <authorList>
            <person name="Minogue T."/>
            <person name="Wolcott M."/>
            <person name="Wasieloski L."/>
            <person name="Aguilar W."/>
            <person name="Moore D."/>
            <person name="Tallon L.J."/>
            <person name="Sadzewicz L."/>
            <person name="Ott S."/>
            <person name="Zhao X."/>
            <person name="Nagaraj S."/>
            <person name="Vavikolanu K."/>
            <person name="Aluvathingal J."/>
            <person name="Nadendla S."/>
            <person name="Sichtig H."/>
        </authorList>
    </citation>
    <scope>NUCLEOTIDE SEQUENCE</scope>
    <source>
        <strain evidence="2">FDAARGOS_387</strain>
    </source>
</reference>
<evidence type="ECO:0000313" key="2">
    <source>
        <dbReference type="EMBL" id="PHI28898.1"/>
    </source>
</evidence>
<evidence type="ECO:0000313" key="4">
    <source>
        <dbReference type="Proteomes" id="UP000224974"/>
    </source>
</evidence>
<dbReference type="STRING" id="1111728.GCA_000427805_01191"/>
<dbReference type="Proteomes" id="UP000224974">
    <property type="component" value="Unassembled WGS sequence"/>
</dbReference>
<keyword evidence="1" id="KW-0812">Transmembrane</keyword>
<reference evidence="3 5" key="3">
    <citation type="submission" date="2019-03" db="EMBL/GenBank/DDBJ databases">
        <authorList>
            <consortium name="Pathogen Informatics"/>
        </authorList>
    </citation>
    <scope>NUCLEOTIDE SEQUENCE [LARGE SCALE GENOMIC DNA]</scope>
    <source>
        <strain evidence="3 5">NCTC12282</strain>
    </source>
</reference>
<protein>
    <submittedName>
        <fullName evidence="2">DUF2798 domain-containing protein</fullName>
    </submittedName>
    <submittedName>
        <fullName evidence="3">Protein of uncharacterized function (DUF2798)</fullName>
    </submittedName>
</protein>
<keyword evidence="4" id="KW-1185">Reference proteome</keyword>
<reference evidence="4" key="1">
    <citation type="submission" date="2017-09" db="EMBL/GenBank/DDBJ databases">
        <title>FDA dAtabase for Regulatory Grade micrObial Sequences (FDA-ARGOS): Supporting development and validation of Infectious Disease Dx tests.</title>
        <authorList>
            <person name="Minogue T."/>
            <person name="Wolcott M."/>
            <person name="Wasieloski L."/>
            <person name="Aguilar W."/>
            <person name="Moore D."/>
            <person name="Tallon L."/>
            <person name="Sadzewicz L."/>
            <person name="Ott S."/>
            <person name="Zhao X."/>
            <person name="Nagaraj S."/>
            <person name="Vavikolanu K."/>
            <person name="Aluvathingal J."/>
            <person name="Nadendla S."/>
            <person name="Sichtig H."/>
        </authorList>
    </citation>
    <scope>NUCLEOTIDE SEQUENCE [LARGE SCALE GENOMIC DNA]</scope>
    <source>
        <strain evidence="4">FDAARGOS_387</strain>
    </source>
</reference>
<accession>A0A2C6DF39</accession>
<evidence type="ECO:0000313" key="5">
    <source>
        <dbReference type="Proteomes" id="UP000373449"/>
    </source>
</evidence>
<dbReference type="EMBL" id="CAADJA010000002">
    <property type="protein sequence ID" value="VFS47013.1"/>
    <property type="molecule type" value="Genomic_DNA"/>
</dbReference>
<feature type="transmembrane region" description="Helical" evidence="1">
    <location>
        <begin position="41"/>
        <end position="61"/>
    </location>
</feature>
<dbReference type="Pfam" id="PF11391">
    <property type="entry name" value="DUF2798"/>
    <property type="match status" value="1"/>
</dbReference>
<keyword evidence="1" id="KW-1133">Transmembrane helix</keyword>
<dbReference type="OrthoDB" id="8481133at2"/>
<feature type="transmembrane region" description="Helical" evidence="1">
    <location>
        <begin position="9"/>
        <end position="29"/>
    </location>
</feature>
<dbReference type="EMBL" id="PDDX01000001">
    <property type="protein sequence ID" value="PHI28898.1"/>
    <property type="molecule type" value="Genomic_DNA"/>
</dbReference>
<dbReference type="AlphaFoldDB" id="A0A2C6DF39"/>
<evidence type="ECO:0000256" key="1">
    <source>
        <dbReference type="SAM" id="Phobius"/>
    </source>
</evidence>
<proteinExistence type="predicted"/>
<dbReference type="InterPro" id="IPR021529">
    <property type="entry name" value="DUF2798"/>
</dbReference>
<dbReference type="RefSeq" id="WP_029094298.1">
    <property type="nucleotide sequence ID" value="NZ_CAADJA010000002.1"/>
</dbReference>
<gene>
    <name evidence="2" type="ORF">CRN84_06025</name>
    <name evidence="3" type="ORF">NCTC12282_01947</name>
</gene>
<dbReference type="Proteomes" id="UP000373449">
    <property type="component" value="Unassembled WGS sequence"/>
</dbReference>
<evidence type="ECO:0000313" key="3">
    <source>
        <dbReference type="EMBL" id="VFS47013.1"/>
    </source>
</evidence>
<name>A0A2C6DF39_9GAMM</name>
<keyword evidence="1" id="KW-0472">Membrane</keyword>